<reference evidence="2" key="1">
    <citation type="journal article" date="2022" name="Int. J. Mol. Sci.">
        <title>Draft Genome of Tanacetum Coccineum: Genomic Comparison of Closely Related Tanacetum-Family Plants.</title>
        <authorList>
            <person name="Yamashiro T."/>
            <person name="Shiraishi A."/>
            <person name="Nakayama K."/>
            <person name="Satake H."/>
        </authorList>
    </citation>
    <scope>NUCLEOTIDE SEQUENCE</scope>
</reference>
<accession>A0ABQ5B130</accession>
<sequence length="71" mass="8105">MALMQKEETPSGLYILTKLGYVLQEDKLAQPELPKFEDHVVAELTVEEKKEQQEKEKQLAEEDGKDNDSGN</sequence>
<comment type="caution">
    <text evidence="2">The sequence shown here is derived from an EMBL/GenBank/DDBJ whole genome shotgun (WGS) entry which is preliminary data.</text>
</comment>
<reference evidence="2" key="2">
    <citation type="submission" date="2022-01" db="EMBL/GenBank/DDBJ databases">
        <authorList>
            <person name="Yamashiro T."/>
            <person name="Shiraishi A."/>
            <person name="Satake H."/>
            <person name="Nakayama K."/>
        </authorList>
    </citation>
    <scope>NUCLEOTIDE SEQUENCE</scope>
</reference>
<gene>
    <name evidence="2" type="ORF">Tco_0841101</name>
</gene>
<feature type="region of interest" description="Disordered" evidence="1">
    <location>
        <begin position="47"/>
        <end position="71"/>
    </location>
</feature>
<name>A0ABQ5B130_9ASTR</name>
<dbReference type="EMBL" id="BQNB010012686">
    <property type="protein sequence ID" value="GJT06639.1"/>
    <property type="molecule type" value="Genomic_DNA"/>
</dbReference>
<protein>
    <submittedName>
        <fullName evidence="2">Uncharacterized protein</fullName>
    </submittedName>
</protein>
<evidence type="ECO:0000313" key="3">
    <source>
        <dbReference type="Proteomes" id="UP001151760"/>
    </source>
</evidence>
<evidence type="ECO:0000256" key="1">
    <source>
        <dbReference type="SAM" id="MobiDB-lite"/>
    </source>
</evidence>
<proteinExistence type="predicted"/>
<dbReference type="Proteomes" id="UP001151760">
    <property type="component" value="Unassembled WGS sequence"/>
</dbReference>
<organism evidence="2 3">
    <name type="scientific">Tanacetum coccineum</name>
    <dbReference type="NCBI Taxonomy" id="301880"/>
    <lineage>
        <taxon>Eukaryota</taxon>
        <taxon>Viridiplantae</taxon>
        <taxon>Streptophyta</taxon>
        <taxon>Embryophyta</taxon>
        <taxon>Tracheophyta</taxon>
        <taxon>Spermatophyta</taxon>
        <taxon>Magnoliopsida</taxon>
        <taxon>eudicotyledons</taxon>
        <taxon>Gunneridae</taxon>
        <taxon>Pentapetalae</taxon>
        <taxon>asterids</taxon>
        <taxon>campanulids</taxon>
        <taxon>Asterales</taxon>
        <taxon>Asteraceae</taxon>
        <taxon>Asteroideae</taxon>
        <taxon>Anthemideae</taxon>
        <taxon>Anthemidinae</taxon>
        <taxon>Tanacetum</taxon>
    </lineage>
</organism>
<keyword evidence="3" id="KW-1185">Reference proteome</keyword>
<evidence type="ECO:0000313" key="2">
    <source>
        <dbReference type="EMBL" id="GJT06639.1"/>
    </source>
</evidence>